<reference evidence="2 3" key="1">
    <citation type="submission" date="2013-06" db="EMBL/GenBank/DDBJ databases">
        <authorList>
            <person name="Weinstock G."/>
            <person name="Sodergren E."/>
            <person name="Lobos E.A."/>
            <person name="Fulton L."/>
            <person name="Fulton R."/>
            <person name="Courtney L."/>
            <person name="Fronick C."/>
            <person name="O'Laughlin M."/>
            <person name="Godfrey J."/>
            <person name="Wilson R.M."/>
            <person name="Miner T."/>
            <person name="Farmer C."/>
            <person name="Delehaunty K."/>
            <person name="Cordes M."/>
            <person name="Minx P."/>
            <person name="Tomlinson C."/>
            <person name="Chen J."/>
            <person name="Wollam A."/>
            <person name="Pepin K.H."/>
            <person name="Bhonagiri V."/>
            <person name="Zhang X."/>
            <person name="Warren W."/>
            <person name="Mitreva M."/>
            <person name="Mardis E.R."/>
            <person name="Wilson R.K."/>
        </authorList>
    </citation>
    <scope>NUCLEOTIDE SEQUENCE [LARGE SCALE GENOMIC DNA]</scope>
    <source>
        <strain evidence="2 3">RP2S-4</strain>
    </source>
</reference>
<keyword evidence="1" id="KW-0472">Membrane</keyword>
<accession>A0ABC9TJZ1</accession>
<keyword evidence="1" id="KW-1133">Transmembrane helix</keyword>
<feature type="non-terminal residue" evidence="2">
    <location>
        <position position="1"/>
    </location>
</feature>
<keyword evidence="1" id="KW-0812">Transmembrane</keyword>
<evidence type="ECO:0000313" key="3">
    <source>
        <dbReference type="Proteomes" id="UP000015750"/>
    </source>
</evidence>
<sequence>GGNFIVKKIWQLVCLENNYDSYSSYFRDMVRYFSYTLSALLLFVLGLYFNIGWVSGFCFVGLILLPYMGFLSRDNYREFAPRVWKIKDVRHLKGGYPVTVDRTKDRILFYEERQYLKGDSLEQVVFMEEGFVLSELSLENELIFDFGTAERNCIIVEEYVYKSRNFEDEFQKKRNQEAPFLRYTVYTDDLR</sequence>
<name>A0ABC9TJZ1_ENTFL</name>
<comment type="caution">
    <text evidence="2">The sequence shown here is derived from an EMBL/GenBank/DDBJ whole genome shotgun (WGS) entry which is preliminary data.</text>
</comment>
<dbReference type="Proteomes" id="UP000015750">
    <property type="component" value="Unassembled WGS sequence"/>
</dbReference>
<organism evidence="2 3">
    <name type="scientific">Enterococcus faecalis RP2S-4</name>
    <dbReference type="NCBI Taxonomy" id="1244145"/>
    <lineage>
        <taxon>Bacteria</taxon>
        <taxon>Bacillati</taxon>
        <taxon>Bacillota</taxon>
        <taxon>Bacilli</taxon>
        <taxon>Lactobacillales</taxon>
        <taxon>Enterococcaceae</taxon>
        <taxon>Enterococcus</taxon>
    </lineage>
</organism>
<dbReference type="EMBL" id="ATIR01000053">
    <property type="protein sequence ID" value="EPI07861.1"/>
    <property type="molecule type" value="Genomic_DNA"/>
</dbReference>
<evidence type="ECO:0000313" key="2">
    <source>
        <dbReference type="EMBL" id="EPI07861.1"/>
    </source>
</evidence>
<dbReference type="RefSeq" id="WP_016627410.1">
    <property type="nucleotide sequence ID" value="NZ_KE351802.1"/>
</dbReference>
<dbReference type="AlphaFoldDB" id="A0ABC9TJZ1"/>
<evidence type="ECO:0000256" key="1">
    <source>
        <dbReference type="SAM" id="Phobius"/>
    </source>
</evidence>
<protein>
    <recommendedName>
        <fullName evidence="4">YcxB-like protein domain-containing protein</fullName>
    </recommendedName>
</protein>
<evidence type="ECO:0008006" key="4">
    <source>
        <dbReference type="Google" id="ProtNLM"/>
    </source>
</evidence>
<gene>
    <name evidence="2" type="ORF">D358_01820</name>
</gene>
<proteinExistence type="predicted"/>
<feature type="transmembrane region" description="Helical" evidence="1">
    <location>
        <begin position="32"/>
        <end position="65"/>
    </location>
</feature>